<dbReference type="PANTHER" id="PTHR10231">
    <property type="entry name" value="NUCLEOTIDE-SUGAR TRANSMEMBRANE TRANSPORTER"/>
    <property type="match status" value="1"/>
</dbReference>
<comment type="caution">
    <text evidence="7">The sequence shown here is derived from an EMBL/GenBank/DDBJ whole genome shotgun (WGS) entry which is preliminary data.</text>
</comment>
<sequence>MKLYNSESSDKERLLESSSSSNAQRSEERLGTLLKYGSLGFLILQNSSHVLLLRYSRVVPGECSQYVVSVAVLFAEICKLVFCVFVLCFTEGGPLSAFVVLDRDIWQRKMDTIKVSVPALCYTLQNNLQFVAATHLGAELLQLLYQTKTLSTAIFGVVILAKQLRCNQWCALTVLVAGVVLAQSSQRKPGESLYKGDAAIGVMAALGVSICSGFASVYLERILKGDKTSIWVRNVQLCIFSIPLQLLAVYRTPGDWDKVQTQGWMVGFCPSTWAVVFMFAFGGLLVAIVIRFADNNLKNLAMAVAILVSCVASIPLFGFEPNGTFAAGAFFVILSIFLYAWTPRSATAPSNYLPLPSSK</sequence>
<organism evidence="7 8">
    <name type="scientific">Chrysochromulina tobinii</name>
    <dbReference type="NCBI Taxonomy" id="1460289"/>
    <lineage>
        <taxon>Eukaryota</taxon>
        <taxon>Haptista</taxon>
        <taxon>Haptophyta</taxon>
        <taxon>Prymnesiophyceae</taxon>
        <taxon>Prymnesiales</taxon>
        <taxon>Chrysochromulinaceae</taxon>
        <taxon>Chrysochromulina</taxon>
    </lineage>
</organism>
<dbReference type="NCBIfam" id="TIGR00803">
    <property type="entry name" value="nst"/>
    <property type="match status" value="1"/>
</dbReference>
<dbReference type="PIRSF" id="PIRSF005799">
    <property type="entry name" value="UDP-gal_transpt"/>
    <property type="match status" value="1"/>
</dbReference>
<evidence type="ECO:0000256" key="1">
    <source>
        <dbReference type="ARBA" id="ARBA00004141"/>
    </source>
</evidence>
<feature type="transmembrane region" description="Helical" evidence="6">
    <location>
        <begin position="300"/>
        <end position="319"/>
    </location>
</feature>
<feature type="transmembrane region" description="Helical" evidence="6">
    <location>
        <begin position="270"/>
        <end position="293"/>
    </location>
</feature>
<keyword evidence="4 6" id="KW-0472">Membrane</keyword>
<dbReference type="EMBL" id="JWZX01002490">
    <property type="protein sequence ID" value="KOO28939.1"/>
    <property type="molecule type" value="Genomic_DNA"/>
</dbReference>
<dbReference type="Pfam" id="PF04142">
    <property type="entry name" value="Nuc_sug_transp"/>
    <property type="match status" value="1"/>
</dbReference>
<feature type="transmembrane region" description="Helical" evidence="6">
    <location>
        <begin position="325"/>
        <end position="342"/>
    </location>
</feature>
<protein>
    <submittedName>
        <fullName evidence="7">Isoform a</fullName>
    </submittedName>
</protein>
<keyword evidence="3 6" id="KW-1133">Transmembrane helix</keyword>
<reference evidence="8" key="1">
    <citation type="journal article" date="2015" name="PLoS Genet.">
        <title>Genome Sequence and Transcriptome Analyses of Chrysochromulina tobin: Metabolic Tools for Enhanced Algal Fitness in the Prominent Order Prymnesiales (Haptophyceae).</title>
        <authorList>
            <person name="Hovde B.T."/>
            <person name="Deodato C.R."/>
            <person name="Hunsperger H.M."/>
            <person name="Ryken S.A."/>
            <person name="Yost W."/>
            <person name="Jha R.K."/>
            <person name="Patterson J."/>
            <person name="Monnat R.J. Jr."/>
            <person name="Barlow S.B."/>
            <person name="Starkenburg S.R."/>
            <person name="Cattolico R.A."/>
        </authorList>
    </citation>
    <scope>NUCLEOTIDE SEQUENCE</scope>
    <source>
        <strain evidence="8">CCMP291</strain>
    </source>
</reference>
<feature type="transmembrane region" description="Helical" evidence="6">
    <location>
        <begin position="198"/>
        <end position="219"/>
    </location>
</feature>
<comment type="subcellular location">
    <subcellularLocation>
        <location evidence="1">Membrane</location>
        <topology evidence="1">Multi-pass membrane protein</topology>
    </subcellularLocation>
</comment>
<evidence type="ECO:0000256" key="5">
    <source>
        <dbReference type="SAM" id="MobiDB-lite"/>
    </source>
</evidence>
<evidence type="ECO:0000313" key="8">
    <source>
        <dbReference type="Proteomes" id="UP000037460"/>
    </source>
</evidence>
<keyword evidence="2 6" id="KW-0812">Transmembrane</keyword>
<evidence type="ECO:0000313" key="7">
    <source>
        <dbReference type="EMBL" id="KOO28939.1"/>
    </source>
</evidence>
<gene>
    <name evidence="7" type="ORF">Ctob_004310</name>
</gene>
<feature type="transmembrane region" description="Helical" evidence="6">
    <location>
        <begin position="66"/>
        <end position="89"/>
    </location>
</feature>
<dbReference type="InterPro" id="IPR007271">
    <property type="entry name" value="Nuc_sug_transpt"/>
</dbReference>
<dbReference type="InterPro" id="IPR037185">
    <property type="entry name" value="EmrE-like"/>
</dbReference>
<evidence type="ECO:0000256" key="3">
    <source>
        <dbReference type="ARBA" id="ARBA00022989"/>
    </source>
</evidence>
<dbReference type="GO" id="GO:0015165">
    <property type="term" value="F:pyrimidine nucleotide-sugar transmembrane transporter activity"/>
    <property type="evidence" value="ECO:0007669"/>
    <property type="project" value="InterPro"/>
</dbReference>
<keyword evidence="8" id="KW-1185">Reference proteome</keyword>
<feature type="transmembrane region" description="Helical" evidence="6">
    <location>
        <begin position="231"/>
        <end position="250"/>
    </location>
</feature>
<dbReference type="AlphaFoldDB" id="A0A0M0JQR3"/>
<dbReference type="GO" id="GO:0000139">
    <property type="term" value="C:Golgi membrane"/>
    <property type="evidence" value="ECO:0007669"/>
    <property type="project" value="InterPro"/>
</dbReference>
<feature type="region of interest" description="Disordered" evidence="5">
    <location>
        <begin position="1"/>
        <end position="23"/>
    </location>
</feature>
<evidence type="ECO:0000256" key="4">
    <source>
        <dbReference type="ARBA" id="ARBA00023136"/>
    </source>
</evidence>
<dbReference type="OrthoDB" id="408493at2759"/>
<dbReference type="SUPFAM" id="SSF103481">
    <property type="entry name" value="Multidrug resistance efflux transporter EmrE"/>
    <property type="match status" value="1"/>
</dbReference>
<name>A0A0M0JQR3_9EUKA</name>
<evidence type="ECO:0000256" key="6">
    <source>
        <dbReference type="SAM" id="Phobius"/>
    </source>
</evidence>
<accession>A0A0M0JQR3</accession>
<evidence type="ECO:0000256" key="2">
    <source>
        <dbReference type="ARBA" id="ARBA00022692"/>
    </source>
</evidence>
<proteinExistence type="predicted"/>
<dbReference type="Proteomes" id="UP000037460">
    <property type="component" value="Unassembled WGS sequence"/>
</dbReference>